<dbReference type="RefSeq" id="WP_096999526.1">
    <property type="nucleotide sequence ID" value="NZ_OBEI01000001.1"/>
</dbReference>
<gene>
    <name evidence="1" type="ORF">SAMN06265182_0335</name>
</gene>
<dbReference type="AlphaFoldDB" id="A0A285N2U3"/>
<dbReference type="OrthoDB" id="13304at2"/>
<keyword evidence="2" id="KW-1185">Reference proteome</keyword>
<dbReference type="Proteomes" id="UP000219036">
    <property type="component" value="Unassembled WGS sequence"/>
</dbReference>
<proteinExistence type="predicted"/>
<evidence type="ECO:0000313" key="2">
    <source>
        <dbReference type="Proteomes" id="UP000219036"/>
    </source>
</evidence>
<accession>A0A285N2U3</accession>
<reference evidence="2" key="1">
    <citation type="submission" date="2017-09" db="EMBL/GenBank/DDBJ databases">
        <authorList>
            <person name="Varghese N."/>
            <person name="Submissions S."/>
        </authorList>
    </citation>
    <scope>NUCLEOTIDE SEQUENCE [LARGE SCALE GENOMIC DNA]</scope>
    <source>
        <strain evidence="2">DSM 15103</strain>
    </source>
</reference>
<sequence>MNRVFLFFLTSVVAIILGWGVGGYITYNKTIEAVGKIPASPIVVKTVYDRKNHTVVFSVLNTGTLPLTVVSESFVFKPGKESAEKQYKMENIPAHITLIPLGITTVSLKLKKGSQELKSGDIVMATLHYVHPLSDDIYTVSHKFEFTGKPQETPLKKVK</sequence>
<dbReference type="EMBL" id="OBEI01000001">
    <property type="protein sequence ID" value="SNZ03263.1"/>
    <property type="molecule type" value="Genomic_DNA"/>
</dbReference>
<evidence type="ECO:0000313" key="1">
    <source>
        <dbReference type="EMBL" id="SNZ03263.1"/>
    </source>
</evidence>
<name>A0A285N2U3_9AQUI</name>
<organism evidence="1 2">
    <name type="scientific">Persephonella hydrogeniphila</name>
    <dbReference type="NCBI Taxonomy" id="198703"/>
    <lineage>
        <taxon>Bacteria</taxon>
        <taxon>Pseudomonadati</taxon>
        <taxon>Aquificota</taxon>
        <taxon>Aquificia</taxon>
        <taxon>Aquificales</taxon>
        <taxon>Hydrogenothermaceae</taxon>
        <taxon>Persephonella</taxon>
    </lineage>
</organism>
<protein>
    <submittedName>
        <fullName evidence="1">Uncharacterized protein</fullName>
    </submittedName>
</protein>